<dbReference type="InParanoid" id="W0RH68"/>
<proteinExistence type="predicted"/>
<organism evidence="2 3">
    <name type="scientific">Gemmatirosa kalamazoonensis</name>
    <dbReference type="NCBI Taxonomy" id="861299"/>
    <lineage>
        <taxon>Bacteria</taxon>
        <taxon>Pseudomonadati</taxon>
        <taxon>Gemmatimonadota</taxon>
        <taxon>Gemmatimonadia</taxon>
        <taxon>Gemmatimonadales</taxon>
        <taxon>Gemmatimonadaceae</taxon>
        <taxon>Gemmatirosa</taxon>
    </lineage>
</organism>
<feature type="chain" id="PRO_5004795550" evidence="1">
    <location>
        <begin position="20"/>
        <end position="460"/>
    </location>
</feature>
<evidence type="ECO:0000256" key="1">
    <source>
        <dbReference type="SAM" id="SignalP"/>
    </source>
</evidence>
<dbReference type="InterPro" id="IPR011990">
    <property type="entry name" value="TPR-like_helical_dom_sf"/>
</dbReference>
<keyword evidence="1" id="KW-0732">Signal</keyword>
<keyword evidence="3" id="KW-1185">Reference proteome</keyword>
<dbReference type="Proteomes" id="UP000019151">
    <property type="component" value="Chromosome"/>
</dbReference>
<dbReference type="AlphaFoldDB" id="W0RH68"/>
<gene>
    <name evidence="2" type="ORF">J421_2220</name>
</gene>
<evidence type="ECO:0000313" key="3">
    <source>
        <dbReference type="Proteomes" id="UP000019151"/>
    </source>
</evidence>
<dbReference type="KEGG" id="gba:J421_2220"/>
<name>W0RH68_9BACT</name>
<evidence type="ECO:0000313" key="2">
    <source>
        <dbReference type="EMBL" id="AHG89757.1"/>
    </source>
</evidence>
<dbReference type="STRING" id="861299.J421_2220"/>
<dbReference type="Gene3D" id="1.25.40.390">
    <property type="match status" value="1"/>
</dbReference>
<dbReference type="GO" id="GO:0009279">
    <property type="term" value="C:cell outer membrane"/>
    <property type="evidence" value="ECO:0007669"/>
    <property type="project" value="UniProtKB-SubCell"/>
</dbReference>
<accession>W0RH68</accession>
<feature type="signal peptide" evidence="1">
    <location>
        <begin position="1"/>
        <end position="19"/>
    </location>
</feature>
<reference evidence="2 3" key="1">
    <citation type="journal article" date="2014" name="Genome Announc.">
        <title>Genome Sequence and Methylome of Soil Bacterium Gemmatirosa kalamazoonensis KBS708T, a Member of the Rarely Cultivated Gemmatimonadetes Phylum.</title>
        <authorList>
            <person name="Debruyn J.M."/>
            <person name="Radosevich M."/>
            <person name="Wommack K.E."/>
            <person name="Polson S.W."/>
            <person name="Hauser L.J."/>
            <person name="Fawaz M.N."/>
            <person name="Korlach J."/>
            <person name="Tsai Y.C."/>
        </authorList>
    </citation>
    <scope>NUCLEOTIDE SEQUENCE [LARGE SCALE GENOMIC DNA]</scope>
    <source>
        <strain evidence="2 3">KBS708</strain>
    </source>
</reference>
<dbReference type="RefSeq" id="WP_025411245.1">
    <property type="nucleotide sequence ID" value="NZ_CP007128.1"/>
</dbReference>
<dbReference type="PROSITE" id="PS51257">
    <property type="entry name" value="PROKAR_LIPOPROTEIN"/>
    <property type="match status" value="1"/>
</dbReference>
<dbReference type="EMBL" id="CP007128">
    <property type="protein sequence ID" value="AHG89757.1"/>
    <property type="molecule type" value="Genomic_DNA"/>
</dbReference>
<dbReference type="OrthoDB" id="1171254at2"/>
<protein>
    <submittedName>
        <fullName evidence="2">RagB/SusD domain-containing protein</fullName>
    </submittedName>
</protein>
<dbReference type="HOGENOM" id="CLU_577169_0_0_0"/>
<dbReference type="SUPFAM" id="SSF48452">
    <property type="entry name" value="TPR-like"/>
    <property type="match status" value="1"/>
</dbReference>
<sequence length="460" mass="48574">MLRYITARRLLPLAALAFAGCTSTGEILSVTDPDIINPTDVQSAAGANAVRLGALARLNVATSGGESLFLLGGLFADEWLNGDSFIARQEIDQRVVTSENNFLRDANYALHRARVGAIQAVDLLKQFAPTAPGWQPAEMYFVQAYTEVLLAEHLCSGIVFSDVVHGEDNYGSPMSTTDALNRALAHADSGLRLVTGTTADDNRVKYALQVTKGRILLDLGQYAAAAAAVTGVPTNFQYVMRHSQATNDNQFWAFNNNARRYTLGNGDGGGINFAAAADPRLPSCVGGDAACRAIGVTSATRDDLGRPITVQMLWTTRDASVAIVSGVEARLIEAEAQLQGNNASGALATLNALRAPTGAGSGGVAGLQPLTDAGSAAARVDQLFRERALWLFGTGHRTGDLRRLIRQYGRPATVFPTGTWQAGLGVKSGNYGTDVTLPIPQAEQNNPNVAGKSACLDRNA</sequence>